<dbReference type="InterPro" id="IPR011701">
    <property type="entry name" value="MFS"/>
</dbReference>
<sequence>MVIPRAVIRDLHTGIEAARLMSLVMLVLSVSPILAPLTGSALIAPFGWRAIFVAVTFVAALAFGLTALCLPETRPPEECVRFGLASAAAGFAQLLHHERFVALTFIGGFSLASFFVFLAGSSFIYIDHFGLTPRQFSVAFAVNAIGFIGSSQFAAPLAKRFGMVRVVIIAVFLYAFFALVLFGVTAAGVDSLAVLMALLFAIFACVGLVAPSAMVLALEEHGPVAGAASALAGTLQMLASGVVIVVVSMFFYENALPMAAAIALCSMVALALSFFTLGWPELVPQ</sequence>
<dbReference type="PANTHER" id="PTHR23502">
    <property type="entry name" value="MAJOR FACILITATOR SUPERFAMILY"/>
    <property type="match status" value="1"/>
</dbReference>
<evidence type="ECO:0000256" key="3">
    <source>
        <dbReference type="ARBA" id="ARBA00022692"/>
    </source>
</evidence>
<evidence type="ECO:0000256" key="6">
    <source>
        <dbReference type="SAM" id="Phobius"/>
    </source>
</evidence>
<evidence type="ECO:0000256" key="2">
    <source>
        <dbReference type="ARBA" id="ARBA00022448"/>
    </source>
</evidence>
<feature type="domain" description="Major facilitator superfamily (MFS) profile" evidence="7">
    <location>
        <begin position="1"/>
        <end position="281"/>
    </location>
</feature>
<dbReference type="InterPro" id="IPR036259">
    <property type="entry name" value="MFS_trans_sf"/>
</dbReference>
<dbReference type="PANTHER" id="PTHR23502:SF132">
    <property type="entry name" value="POLYAMINE TRANSPORTER 2-RELATED"/>
    <property type="match status" value="1"/>
</dbReference>
<evidence type="ECO:0000313" key="8">
    <source>
        <dbReference type="EMBL" id="VTZ51162.1"/>
    </source>
</evidence>
<dbReference type="AlphaFoldDB" id="A0A8B6MAQ2"/>
<name>A0A8B6MAQ2_METTU</name>
<keyword evidence="3 6" id="KW-0812">Transmembrane</keyword>
<feature type="transmembrane region" description="Helical" evidence="6">
    <location>
        <begin position="100"/>
        <end position="124"/>
    </location>
</feature>
<dbReference type="SUPFAM" id="SSF103473">
    <property type="entry name" value="MFS general substrate transporter"/>
    <property type="match status" value="1"/>
</dbReference>
<feature type="transmembrane region" description="Helical" evidence="6">
    <location>
        <begin position="258"/>
        <end position="279"/>
    </location>
</feature>
<dbReference type="InterPro" id="IPR020846">
    <property type="entry name" value="MFS_dom"/>
</dbReference>
<keyword evidence="2" id="KW-0813">Transport</keyword>
<keyword evidence="5 6" id="KW-0472">Membrane</keyword>
<evidence type="ECO:0000256" key="4">
    <source>
        <dbReference type="ARBA" id="ARBA00022989"/>
    </source>
</evidence>
<dbReference type="Gene3D" id="1.20.1720.10">
    <property type="entry name" value="Multidrug resistance protein D"/>
    <property type="match status" value="1"/>
</dbReference>
<dbReference type="GO" id="GO:0022857">
    <property type="term" value="F:transmembrane transporter activity"/>
    <property type="evidence" value="ECO:0007669"/>
    <property type="project" value="InterPro"/>
</dbReference>
<evidence type="ECO:0000256" key="1">
    <source>
        <dbReference type="ARBA" id="ARBA00004141"/>
    </source>
</evidence>
<comment type="caution">
    <text evidence="8">The sequence shown here is derived from an EMBL/GenBank/DDBJ whole genome shotgun (WGS) entry which is preliminary data.</text>
</comment>
<dbReference type="PROSITE" id="PS50850">
    <property type="entry name" value="MFS"/>
    <property type="match status" value="1"/>
</dbReference>
<feature type="transmembrane region" description="Helical" evidence="6">
    <location>
        <begin position="50"/>
        <end position="71"/>
    </location>
</feature>
<feature type="transmembrane region" description="Helical" evidence="6">
    <location>
        <begin position="166"/>
        <end position="187"/>
    </location>
</feature>
<reference evidence="8 9" key="1">
    <citation type="submission" date="2019-05" db="EMBL/GenBank/DDBJ databases">
        <authorList>
            <person name="Farhan Ul Haque M."/>
        </authorList>
    </citation>
    <scope>NUCLEOTIDE SEQUENCE [LARGE SCALE GENOMIC DNA]</scope>
    <source>
        <strain evidence="8">2</strain>
    </source>
</reference>
<evidence type="ECO:0000259" key="7">
    <source>
        <dbReference type="PROSITE" id="PS50850"/>
    </source>
</evidence>
<dbReference type="GO" id="GO:0005886">
    <property type="term" value="C:plasma membrane"/>
    <property type="evidence" value="ECO:0007669"/>
    <property type="project" value="TreeGrafter"/>
</dbReference>
<comment type="subcellular location">
    <subcellularLocation>
        <location evidence="1">Membrane</location>
        <topology evidence="1">Multi-pass membrane protein</topology>
    </subcellularLocation>
</comment>
<keyword evidence="9" id="KW-1185">Reference proteome</keyword>
<accession>A0A8B6MAQ2</accession>
<proteinExistence type="predicted"/>
<protein>
    <submittedName>
        <fullName evidence="8">Bcr/CflA family drug resistance efflux transporter</fullName>
    </submittedName>
</protein>
<dbReference type="Proteomes" id="UP000485880">
    <property type="component" value="Unassembled WGS sequence"/>
</dbReference>
<evidence type="ECO:0000256" key="5">
    <source>
        <dbReference type="ARBA" id="ARBA00023136"/>
    </source>
</evidence>
<feature type="transmembrane region" description="Helical" evidence="6">
    <location>
        <begin position="230"/>
        <end position="252"/>
    </location>
</feature>
<keyword evidence="4 6" id="KW-1133">Transmembrane helix</keyword>
<organism evidence="8 9">
    <name type="scientific">Methylocella tundrae</name>
    <dbReference type="NCBI Taxonomy" id="227605"/>
    <lineage>
        <taxon>Bacteria</taxon>
        <taxon>Pseudomonadati</taxon>
        <taxon>Pseudomonadota</taxon>
        <taxon>Alphaproteobacteria</taxon>
        <taxon>Hyphomicrobiales</taxon>
        <taxon>Beijerinckiaceae</taxon>
        <taxon>Methylocella</taxon>
    </lineage>
</organism>
<gene>
    <name evidence="8" type="ORF">MPC4_310037</name>
</gene>
<feature type="transmembrane region" description="Helical" evidence="6">
    <location>
        <begin position="136"/>
        <end position="154"/>
    </location>
</feature>
<feature type="transmembrane region" description="Helical" evidence="6">
    <location>
        <begin position="20"/>
        <end position="44"/>
    </location>
</feature>
<dbReference type="EMBL" id="CABFMQ020000089">
    <property type="protein sequence ID" value="VTZ51162.1"/>
    <property type="molecule type" value="Genomic_DNA"/>
</dbReference>
<evidence type="ECO:0000313" key="9">
    <source>
        <dbReference type="Proteomes" id="UP000485880"/>
    </source>
</evidence>
<feature type="transmembrane region" description="Helical" evidence="6">
    <location>
        <begin position="193"/>
        <end position="218"/>
    </location>
</feature>
<dbReference type="Pfam" id="PF07690">
    <property type="entry name" value="MFS_1"/>
    <property type="match status" value="1"/>
</dbReference>